<dbReference type="GO" id="GO:0004497">
    <property type="term" value="F:monooxygenase activity"/>
    <property type="evidence" value="ECO:0007669"/>
    <property type="project" value="TreeGrafter"/>
</dbReference>
<dbReference type="PANTHER" id="PTHR43539">
    <property type="entry name" value="FLAVIN-BINDING MONOOXYGENASE-LIKE PROTEIN (AFU_ORTHOLOGUE AFUA_4G09220)"/>
    <property type="match status" value="1"/>
</dbReference>
<dbReference type="AlphaFoldDB" id="A0A9X1QTK4"/>
<name>A0A9X1QTK4_9CORY</name>
<accession>A0A9X1QTK4</accession>
<organism evidence="2 3">
    <name type="scientific">Corynebacterium uropygiale</name>
    <dbReference type="NCBI Taxonomy" id="1775911"/>
    <lineage>
        <taxon>Bacteria</taxon>
        <taxon>Bacillati</taxon>
        <taxon>Actinomycetota</taxon>
        <taxon>Actinomycetes</taxon>
        <taxon>Mycobacteriales</taxon>
        <taxon>Corynebacteriaceae</taxon>
        <taxon>Corynebacterium</taxon>
    </lineage>
</organism>
<dbReference type="EMBL" id="JAKGSI010000003">
    <property type="protein sequence ID" value="MCF4006780.1"/>
    <property type="molecule type" value="Genomic_DNA"/>
</dbReference>
<dbReference type="Proteomes" id="UP001139336">
    <property type="component" value="Unassembled WGS sequence"/>
</dbReference>
<proteinExistence type="predicted"/>
<dbReference type="PANTHER" id="PTHR43539:SF78">
    <property type="entry name" value="FLAVIN-CONTAINING MONOOXYGENASE"/>
    <property type="match status" value="1"/>
</dbReference>
<protein>
    <submittedName>
        <fullName evidence="2">NAD(P)/FAD-dependent oxidoreductase</fullName>
    </submittedName>
</protein>
<dbReference type="PRINTS" id="PR00469">
    <property type="entry name" value="PNDRDTASEII"/>
</dbReference>
<gene>
    <name evidence="2" type="ORF">L1O03_06250</name>
</gene>
<dbReference type="GO" id="GO:0050660">
    <property type="term" value="F:flavin adenine dinucleotide binding"/>
    <property type="evidence" value="ECO:0007669"/>
    <property type="project" value="TreeGrafter"/>
</dbReference>
<evidence type="ECO:0000256" key="1">
    <source>
        <dbReference type="ARBA" id="ARBA00023002"/>
    </source>
</evidence>
<dbReference type="SUPFAM" id="SSF51905">
    <property type="entry name" value="FAD/NAD(P)-binding domain"/>
    <property type="match status" value="1"/>
</dbReference>
<evidence type="ECO:0000313" key="2">
    <source>
        <dbReference type="EMBL" id="MCF4006780.1"/>
    </source>
</evidence>
<evidence type="ECO:0000313" key="3">
    <source>
        <dbReference type="Proteomes" id="UP001139336"/>
    </source>
</evidence>
<dbReference type="RefSeq" id="WP_236118592.1">
    <property type="nucleotide sequence ID" value="NZ_JAKGSI010000003.1"/>
</dbReference>
<dbReference type="InterPro" id="IPR050982">
    <property type="entry name" value="Auxin_biosynth/cation_transpt"/>
</dbReference>
<keyword evidence="3" id="KW-1185">Reference proteome</keyword>
<dbReference type="Gene3D" id="3.50.50.60">
    <property type="entry name" value="FAD/NAD(P)-binding domain"/>
    <property type="match status" value="1"/>
</dbReference>
<sequence length="369" mass="39997">MHDAVVIGAGQSGLAVSRYLVQRGIEHIVLDANGAPGGAWQHAWPSLRLFSPGEASSLPGMLIPQLGEDYPSRAEVIDYLRSYEQRYALPVQRPVRVQQVRPARPSSALGFQLDVSSGPALTARTVVSATGTWSAPFVPYYPGRFSFTGRQIHSAQYAGPEEWRGLRVGVVGAANSAAQIAAELALDGEDIHLHWFTAHPPRWLADDVDGRDLFVRATQRLREQHGDMQDAEPSRTLHGDIVMVPPVREARDRGLLTAEPVFDRIVESGVERDGKIIGLDTLVWATGFRPALGHLAGWGIRPGEGAIRPLPGEESPWATRSAVHPGLFLVGYGDWTGAASATLVGVGRTARWTARAIERTLHDAHPPSV</sequence>
<comment type="caution">
    <text evidence="2">The sequence shown here is derived from an EMBL/GenBank/DDBJ whole genome shotgun (WGS) entry which is preliminary data.</text>
</comment>
<dbReference type="InterPro" id="IPR036188">
    <property type="entry name" value="FAD/NAD-bd_sf"/>
</dbReference>
<reference evidence="2" key="1">
    <citation type="submission" date="2022-01" db="EMBL/GenBank/DDBJ databases">
        <title>Corynebacterium sp. nov isolated from isolated from the feces of the greater white-fronted geese (Anser albifrons) at Poyang Lake, PR China.</title>
        <authorList>
            <person name="Liu Q."/>
        </authorList>
    </citation>
    <scope>NUCLEOTIDE SEQUENCE</scope>
    <source>
        <strain evidence="2">JCM 32435</strain>
    </source>
</reference>
<dbReference type="Pfam" id="PF13738">
    <property type="entry name" value="Pyr_redox_3"/>
    <property type="match status" value="1"/>
</dbReference>
<keyword evidence="1" id="KW-0560">Oxidoreductase</keyword>